<proteinExistence type="predicted"/>
<feature type="domain" description="LysM" evidence="1">
    <location>
        <begin position="64"/>
        <end position="113"/>
    </location>
</feature>
<dbReference type="PROSITE" id="PS51782">
    <property type="entry name" value="LYSM"/>
    <property type="match status" value="1"/>
</dbReference>
<organism evidence="2 3">
    <name type="scientific">Gardnerella vaginalis</name>
    <dbReference type="NCBI Taxonomy" id="2702"/>
    <lineage>
        <taxon>Bacteria</taxon>
        <taxon>Bacillati</taxon>
        <taxon>Actinomycetota</taxon>
        <taxon>Actinomycetes</taxon>
        <taxon>Bifidobacteriales</taxon>
        <taxon>Bifidobacteriaceae</taxon>
        <taxon>Gardnerella</taxon>
    </lineage>
</organism>
<dbReference type="Gene3D" id="3.10.350.10">
    <property type="entry name" value="LysM domain"/>
    <property type="match status" value="1"/>
</dbReference>
<dbReference type="Pfam" id="PF01476">
    <property type="entry name" value="LysM"/>
    <property type="match status" value="1"/>
</dbReference>
<dbReference type="PATRIC" id="fig|2702.101.peg.847"/>
<dbReference type="SUPFAM" id="SSF54106">
    <property type="entry name" value="LysM domain"/>
    <property type="match status" value="1"/>
</dbReference>
<comment type="caution">
    <text evidence="2">The sequence shown here is derived from an EMBL/GenBank/DDBJ whole genome shotgun (WGS) entry which is preliminary data.</text>
</comment>
<reference evidence="3" key="1">
    <citation type="submission" date="2016-02" db="EMBL/GenBank/DDBJ databases">
        <authorList>
            <person name="Mitreva M."/>
            <person name="Pepin K.H."/>
            <person name="Mihindukulasuriya K.A."/>
            <person name="Fulton R."/>
            <person name="Fronick C."/>
            <person name="O'Laughlin M."/>
            <person name="Miner T."/>
            <person name="Herter B."/>
            <person name="Rosa B.A."/>
            <person name="Cordes M."/>
            <person name="Tomlinson C."/>
            <person name="Wollam A."/>
            <person name="Palsikar V.B."/>
            <person name="Mardis E.R."/>
            <person name="Wilson R.K."/>
        </authorList>
    </citation>
    <scope>NUCLEOTIDE SEQUENCE [LARGE SCALE GENOMIC DNA]</scope>
    <source>
        <strain evidence="3">CMW7778B</strain>
    </source>
</reference>
<name>A0A135Z593_GARVA</name>
<evidence type="ECO:0000313" key="2">
    <source>
        <dbReference type="EMBL" id="KXI16825.1"/>
    </source>
</evidence>
<dbReference type="InterPro" id="IPR036779">
    <property type="entry name" value="LysM_dom_sf"/>
</dbReference>
<dbReference type="Proteomes" id="UP000070505">
    <property type="component" value="Unassembled WGS sequence"/>
</dbReference>
<evidence type="ECO:0000313" key="3">
    <source>
        <dbReference type="Proteomes" id="UP000070505"/>
    </source>
</evidence>
<gene>
    <name evidence="2" type="ORF">HMPREF3230_00872</name>
</gene>
<dbReference type="SMART" id="SM00257">
    <property type="entry name" value="LysM"/>
    <property type="match status" value="1"/>
</dbReference>
<accession>A0A135Z593</accession>
<sequence>MFTKKIVWKEKRMNKISGVRSVKRSRVVKKYFISRISVVLLAIFAIWLVAFPKVTASATTEKLVSYTVRPGDTLWGYAKSINDGGDISDDVERLMEINHLSSYDLQVGQIINVPVIEK</sequence>
<evidence type="ECO:0000259" key="1">
    <source>
        <dbReference type="PROSITE" id="PS51782"/>
    </source>
</evidence>
<dbReference type="CDD" id="cd00118">
    <property type="entry name" value="LysM"/>
    <property type="match status" value="1"/>
</dbReference>
<dbReference type="AlphaFoldDB" id="A0A135Z593"/>
<protein>
    <submittedName>
        <fullName evidence="2">LysM domain protein</fullName>
    </submittedName>
</protein>
<dbReference type="EMBL" id="LSRC01000036">
    <property type="protein sequence ID" value="KXI16825.1"/>
    <property type="molecule type" value="Genomic_DNA"/>
</dbReference>
<dbReference type="InterPro" id="IPR018392">
    <property type="entry name" value="LysM"/>
</dbReference>